<dbReference type="SMART" id="SM00027">
    <property type="entry name" value="EH"/>
    <property type="match status" value="2"/>
</dbReference>
<dbReference type="GO" id="GO:0060090">
    <property type="term" value="F:molecular adaptor activity"/>
    <property type="evidence" value="ECO:0007669"/>
    <property type="project" value="TreeGrafter"/>
</dbReference>
<keyword evidence="1 3" id="KW-0728">SH3 domain</keyword>
<dbReference type="InterPro" id="IPR036028">
    <property type="entry name" value="SH3-like_dom_sf"/>
</dbReference>
<accession>A0AA36M6E2</accession>
<dbReference type="PROSITE" id="PS50002">
    <property type="entry name" value="SH3"/>
    <property type="match status" value="5"/>
</dbReference>
<dbReference type="InterPro" id="IPR001452">
    <property type="entry name" value="SH3_domain"/>
</dbReference>
<feature type="domain" description="SH3" evidence="6">
    <location>
        <begin position="1037"/>
        <end position="1100"/>
    </location>
</feature>
<gene>
    <name evidence="10" type="ORF">CYNAS_LOCUS12812</name>
</gene>
<keyword evidence="4" id="KW-0175">Coiled coil</keyword>
<dbReference type="Pfam" id="PF00621">
    <property type="entry name" value="RhoGEF"/>
    <property type="match status" value="1"/>
</dbReference>
<dbReference type="GO" id="GO:0005509">
    <property type="term" value="F:calcium ion binding"/>
    <property type="evidence" value="ECO:0007669"/>
    <property type="project" value="InterPro"/>
</dbReference>
<evidence type="ECO:0000256" key="4">
    <source>
        <dbReference type="SAM" id="Coils"/>
    </source>
</evidence>
<dbReference type="Pfam" id="PF00018">
    <property type="entry name" value="SH3_1"/>
    <property type="match status" value="4"/>
</dbReference>
<dbReference type="CDD" id="cd00174">
    <property type="entry name" value="SH3"/>
    <property type="match status" value="1"/>
</dbReference>
<evidence type="ECO:0000259" key="7">
    <source>
        <dbReference type="PROSITE" id="PS50010"/>
    </source>
</evidence>
<dbReference type="InterPro" id="IPR002048">
    <property type="entry name" value="EF_hand_dom"/>
</dbReference>
<feature type="domain" description="SH3" evidence="6">
    <location>
        <begin position="1103"/>
        <end position="1165"/>
    </location>
</feature>
<dbReference type="PROSITE" id="PS50031">
    <property type="entry name" value="EH"/>
    <property type="match status" value="2"/>
</dbReference>
<dbReference type="InterPro" id="IPR000261">
    <property type="entry name" value="EH_dom"/>
</dbReference>
<dbReference type="Pfam" id="PF16652">
    <property type="entry name" value="PH_13"/>
    <property type="match status" value="1"/>
</dbReference>
<feature type="compositionally biased region" description="Low complexity" evidence="5">
    <location>
        <begin position="692"/>
        <end position="701"/>
    </location>
</feature>
<evidence type="ECO:0000259" key="9">
    <source>
        <dbReference type="PROSITE" id="PS50222"/>
    </source>
</evidence>
<dbReference type="SMART" id="SM00054">
    <property type="entry name" value="EFh"/>
    <property type="match status" value="2"/>
</dbReference>
<comment type="caution">
    <text evidence="10">The sequence shown here is derived from an EMBL/GenBank/DDBJ whole genome shotgun (WGS) entry which is preliminary data.</text>
</comment>
<keyword evidence="2" id="KW-0106">Calcium</keyword>
<dbReference type="Pfam" id="PF07653">
    <property type="entry name" value="SH3_2"/>
    <property type="match status" value="1"/>
</dbReference>
<dbReference type="CDD" id="cd00052">
    <property type="entry name" value="EH"/>
    <property type="match status" value="2"/>
</dbReference>
<dbReference type="SUPFAM" id="SSF50729">
    <property type="entry name" value="PH domain-like"/>
    <property type="match status" value="1"/>
</dbReference>
<dbReference type="PROSITE" id="PS50010">
    <property type="entry name" value="DH_2"/>
    <property type="match status" value="1"/>
</dbReference>
<evidence type="ECO:0000256" key="5">
    <source>
        <dbReference type="SAM" id="MobiDB-lite"/>
    </source>
</evidence>
<feature type="compositionally biased region" description="Polar residues" evidence="5">
    <location>
        <begin position="702"/>
        <end position="712"/>
    </location>
</feature>
<feature type="region of interest" description="Disordered" evidence="5">
    <location>
        <begin position="692"/>
        <end position="712"/>
    </location>
</feature>
<feature type="region of interest" description="Disordered" evidence="5">
    <location>
        <begin position="892"/>
        <end position="966"/>
    </location>
</feature>
<dbReference type="CDD" id="cd11837">
    <property type="entry name" value="SH3_Intersectin_2"/>
    <property type="match status" value="1"/>
</dbReference>
<dbReference type="SMART" id="SM00326">
    <property type="entry name" value="SH3"/>
    <property type="match status" value="5"/>
</dbReference>
<evidence type="ECO:0008006" key="12">
    <source>
        <dbReference type="Google" id="ProtNLM"/>
    </source>
</evidence>
<keyword evidence="11" id="KW-1185">Reference proteome</keyword>
<feature type="domain" description="EF-hand" evidence="9">
    <location>
        <begin position="101"/>
        <end position="136"/>
    </location>
</feature>
<dbReference type="InterPro" id="IPR011993">
    <property type="entry name" value="PH-like_dom_sf"/>
</dbReference>
<evidence type="ECO:0000256" key="3">
    <source>
        <dbReference type="PROSITE-ProRule" id="PRU00192"/>
    </source>
</evidence>
<evidence type="ECO:0000256" key="2">
    <source>
        <dbReference type="ARBA" id="ARBA00022837"/>
    </source>
</evidence>
<name>A0AA36M6E2_CYLNA</name>
<dbReference type="Gene3D" id="1.20.900.10">
    <property type="entry name" value="Dbl homology (DH) domain"/>
    <property type="match status" value="1"/>
</dbReference>
<dbReference type="SUPFAM" id="SSF48065">
    <property type="entry name" value="DBL homology domain (DH-domain)"/>
    <property type="match status" value="1"/>
</dbReference>
<dbReference type="PRINTS" id="PR00452">
    <property type="entry name" value="SH3DOMAIN"/>
</dbReference>
<dbReference type="CDD" id="cd11836">
    <property type="entry name" value="SH3_Intersectin_1"/>
    <property type="match status" value="1"/>
</dbReference>
<dbReference type="GO" id="GO:0150007">
    <property type="term" value="P:clathrin-dependent synaptic vesicle endocytosis"/>
    <property type="evidence" value="ECO:0007669"/>
    <property type="project" value="TreeGrafter"/>
</dbReference>
<feature type="domain" description="SH3" evidence="6">
    <location>
        <begin position="972"/>
        <end position="1030"/>
    </location>
</feature>
<dbReference type="PROSITE" id="PS00018">
    <property type="entry name" value="EF_HAND_1"/>
    <property type="match status" value="2"/>
</dbReference>
<dbReference type="InterPro" id="IPR000219">
    <property type="entry name" value="DH_dom"/>
</dbReference>
<feature type="domain" description="DH" evidence="7">
    <location>
        <begin position="1270"/>
        <end position="1443"/>
    </location>
</feature>
<evidence type="ECO:0000259" key="6">
    <source>
        <dbReference type="PROSITE" id="PS50002"/>
    </source>
</evidence>
<evidence type="ECO:0000256" key="1">
    <source>
        <dbReference type="ARBA" id="ARBA00022443"/>
    </source>
</evidence>
<dbReference type="SMART" id="SM00233">
    <property type="entry name" value="PH"/>
    <property type="match status" value="1"/>
</dbReference>
<dbReference type="GO" id="GO:0005737">
    <property type="term" value="C:cytoplasm"/>
    <property type="evidence" value="ECO:0007669"/>
    <property type="project" value="TreeGrafter"/>
</dbReference>
<dbReference type="InterPro" id="IPR035899">
    <property type="entry name" value="DBL_dom_sf"/>
</dbReference>
<dbReference type="Gene3D" id="2.30.30.40">
    <property type="entry name" value="SH3 Domains"/>
    <property type="match status" value="5"/>
</dbReference>
<dbReference type="GO" id="GO:0042734">
    <property type="term" value="C:presynaptic membrane"/>
    <property type="evidence" value="ECO:0007669"/>
    <property type="project" value="TreeGrafter"/>
</dbReference>
<dbReference type="CDD" id="cd00160">
    <property type="entry name" value="RhoGEF"/>
    <property type="match status" value="1"/>
</dbReference>
<dbReference type="InterPro" id="IPR018247">
    <property type="entry name" value="EF_Hand_1_Ca_BS"/>
</dbReference>
<dbReference type="Gene3D" id="2.30.29.30">
    <property type="entry name" value="Pleckstrin-homology domain (PH domain)/Phosphotyrosine-binding domain (PTB)"/>
    <property type="match status" value="1"/>
</dbReference>
<evidence type="ECO:0000259" key="8">
    <source>
        <dbReference type="PROSITE" id="PS50031"/>
    </source>
</evidence>
<feature type="region of interest" description="Disordered" evidence="5">
    <location>
        <begin position="382"/>
        <end position="407"/>
    </location>
</feature>
<dbReference type="Pfam" id="PF12763">
    <property type="entry name" value="EH"/>
    <property type="match status" value="2"/>
</dbReference>
<organism evidence="10 11">
    <name type="scientific">Cylicocyclus nassatus</name>
    <name type="common">Nematode worm</name>
    <dbReference type="NCBI Taxonomy" id="53992"/>
    <lineage>
        <taxon>Eukaryota</taxon>
        <taxon>Metazoa</taxon>
        <taxon>Ecdysozoa</taxon>
        <taxon>Nematoda</taxon>
        <taxon>Chromadorea</taxon>
        <taxon>Rhabditida</taxon>
        <taxon>Rhabditina</taxon>
        <taxon>Rhabditomorpha</taxon>
        <taxon>Strongyloidea</taxon>
        <taxon>Strongylidae</taxon>
        <taxon>Cylicocyclus</taxon>
    </lineage>
</organism>
<dbReference type="GO" id="GO:0097708">
    <property type="term" value="C:intracellular vesicle"/>
    <property type="evidence" value="ECO:0007669"/>
    <property type="project" value="TreeGrafter"/>
</dbReference>
<feature type="domain" description="EH" evidence="8">
    <location>
        <begin position="239"/>
        <end position="323"/>
    </location>
</feature>
<dbReference type="Proteomes" id="UP001176961">
    <property type="component" value="Unassembled WGS sequence"/>
</dbReference>
<dbReference type="PANTHER" id="PTHR11216:SF170">
    <property type="entry name" value="DYNAMIN ASSOCIATED PROTEIN 160, ISOFORM D"/>
    <property type="match status" value="1"/>
</dbReference>
<dbReference type="PROSITE" id="PS50222">
    <property type="entry name" value="EF_HAND_2"/>
    <property type="match status" value="2"/>
</dbReference>
<dbReference type="GO" id="GO:0005085">
    <property type="term" value="F:guanyl-nucleotide exchange factor activity"/>
    <property type="evidence" value="ECO:0007669"/>
    <property type="project" value="InterPro"/>
</dbReference>
<dbReference type="EMBL" id="CATQJL010000305">
    <property type="protein sequence ID" value="CAJ0600829.1"/>
    <property type="molecule type" value="Genomic_DNA"/>
</dbReference>
<feature type="domain" description="EH" evidence="8">
    <location>
        <begin position="77"/>
        <end position="157"/>
    </location>
</feature>
<dbReference type="SMART" id="SM00325">
    <property type="entry name" value="RhoGEF"/>
    <property type="match status" value="1"/>
</dbReference>
<feature type="domain" description="SH3" evidence="6">
    <location>
        <begin position="833"/>
        <end position="892"/>
    </location>
</feature>
<dbReference type="PANTHER" id="PTHR11216">
    <property type="entry name" value="EH DOMAIN"/>
    <property type="match status" value="1"/>
</dbReference>
<sequence>MKVKQDTPGCITNNNPQKEPYVTQRISHRELLPIAIQITDVTNRQESRPFIEEKFEMNAANPWEVSIVEHQANCAQFASLYPQNGQIDGNTARNVLMKSNLPPQLLAQIWALSDTNHDGMLDAREFSIAMRLTRNCIAGLPLPPALPPSLMQVPAGSGPPQVLSHMNAMAQPNAMYTPETPTIPYGTSPMQPVMPNFPVYHTAPAGMMARRPSQPQNGGSTPIPTQGKQCGNWTIPHQNKLKYSQQFNQHDKQRVGFLTGQAGRSALGMSGLPTTALALIWTLSDVNKDGKLNVDEFCIAMHLIDMFKAGYALPDQTPPELIQMCGMSRSANNSPQLEPGAPPAQKSPAPKTFEDKRMDNFARGQAELERRRQILMEEENRRRAEIEKREREEAERKERERLEKERQREIERQAELERLRQLEEARLEQELKRQAEREAARKEAERQRMIEAEKMRLKEMQAQKQREAEITAQRQQRQKTLTFQLQALSEKSVDTDTNITKARERIAEITHEIEGMRDQRDEKLQRIAELQKNNQQLSVQAQELAHQLLQLQSANKETVARKNELEELRKRRDAAKIVVAEAAAQVEATRARTAAQIAEAEKKSDEYNAERAELLKAREDYREVLSKVAELQTQARAKLTEKAAAAAKVAAEAKAKEEAERELENRRKAAETAANSVQAQAFGEVFSGQAAATTSPTKATPNQNSAPVLQQESVSSGAALPLASAGGTTKYRALFEFSARSEDELSFQPGDVILVFESHAAEPGWKAGQIRDKVGWFPEAFAEPIGPVHSAVSQPIQNMPPNVTPSPSLDRIPEEAAVKTVLSPKEAQPETVAVICKCVAQFPWKARNEGDLSFSKGDPIEIIEQQEMKWRGRKVDGSTGWFPKSYVRIVNQGSSSTSQPSSAAHSVDQATPTAGSPTAGSTTPTGKSGASANSTRQMSQSNSSQQINIPQSQSRQSIASQSSRVSASGHQATHDWYVAMFDFDAVEPTDLSLKVGDRILVLERKDDWWKGRCNDREGIFPANYVQKCESPVGAAIPILCRARAVADFDATAANQLTLKTGDIVSVREKSSTGWWEGEIVRDGHTQAGWFPGDYVTPIPTNNITENTATAIFDYEAGQADELSFKAGDVIVIVDKKDADWWSGHKLDTPNVRGLFPANYVQTRNDDNTALSNCVVPVSSLYDEPPGEELRKDKKTALKQDLPASSLYEEPPDEDTSKSAAFKPVVAASSLYEEPPEEVLKTNACYDLPPGPSSSSQLYDLPPTIEENTHQFNKLSEELLSTEERYLGDLLLAKKLFHDNLLKLQYKKEVETIFRHWDQLMDVSRKVYMRLKKCESPGQVFISEIDSLSVFVAFCSHQQTALDAMNQLLTHNDAQKLYGKCMASVAARGMSLYTFLLMPLGRVTRYPLLIEKILKECDPKSELHQELDTALQLLRALVSEVNRAVTEEENVFLLCWAQSHVKCPSSIQINFTSNTRLVGKRSFLHSGVLYKQRSGRLLVGLLFNDFLMLTVPDEHLSEPNSFKISKTTETRLTLYKQPIPLSDLKILPSNDDVILNIQNGNDTVCLRCVSSNARRLWKTQLEQAIDVYAIAVSEQQHGKKSLVNGRIIGRLLIDVMNVKNFHAKASDSTSQILHLSLGTSREMFDIDLSKKSDLHISAQFPFTHTSLSFVVKLLKKNLFSPDEQLLDEGIVPLSELIRESSHHRGPLIKPVYLRKDMDKAKPPETITIKFAVQMFDVNM</sequence>
<feature type="compositionally biased region" description="Low complexity" evidence="5">
    <location>
        <begin position="894"/>
        <end position="966"/>
    </location>
</feature>
<dbReference type="Gene3D" id="1.10.238.10">
    <property type="entry name" value="EF-hand"/>
    <property type="match status" value="2"/>
</dbReference>
<dbReference type="SUPFAM" id="SSF50044">
    <property type="entry name" value="SH3-domain"/>
    <property type="match status" value="5"/>
</dbReference>
<evidence type="ECO:0000313" key="10">
    <source>
        <dbReference type="EMBL" id="CAJ0600829.1"/>
    </source>
</evidence>
<proteinExistence type="predicted"/>
<feature type="domain" description="EF-hand" evidence="9">
    <location>
        <begin position="272"/>
        <end position="307"/>
    </location>
</feature>
<dbReference type="InterPro" id="IPR011992">
    <property type="entry name" value="EF-hand-dom_pair"/>
</dbReference>
<feature type="domain" description="SH3" evidence="6">
    <location>
        <begin position="726"/>
        <end position="787"/>
    </location>
</feature>
<protein>
    <recommendedName>
        <fullName evidence="12">Intersectin-1</fullName>
    </recommendedName>
</protein>
<dbReference type="InterPro" id="IPR001849">
    <property type="entry name" value="PH_domain"/>
</dbReference>
<evidence type="ECO:0000313" key="11">
    <source>
        <dbReference type="Proteomes" id="UP001176961"/>
    </source>
</evidence>
<feature type="region of interest" description="Disordered" evidence="5">
    <location>
        <begin position="329"/>
        <end position="356"/>
    </location>
</feature>
<reference evidence="10" key="1">
    <citation type="submission" date="2023-07" db="EMBL/GenBank/DDBJ databases">
        <authorList>
            <consortium name="CYATHOMIX"/>
        </authorList>
    </citation>
    <scope>NUCLEOTIDE SEQUENCE</scope>
    <source>
        <strain evidence="10">N/A</strain>
    </source>
</reference>
<dbReference type="SUPFAM" id="SSF47473">
    <property type="entry name" value="EF-hand"/>
    <property type="match status" value="2"/>
</dbReference>
<feature type="coiled-coil region" evidence="4">
    <location>
        <begin position="499"/>
        <end position="680"/>
    </location>
</feature>